<protein>
    <submittedName>
        <fullName evidence="3">Uncharacterized protein</fullName>
    </submittedName>
</protein>
<keyword evidence="2" id="KW-1133">Transmembrane helix</keyword>
<dbReference type="AlphaFoldDB" id="I4C159"/>
<proteinExistence type="predicted"/>
<feature type="region of interest" description="Disordered" evidence="1">
    <location>
        <begin position="130"/>
        <end position="162"/>
    </location>
</feature>
<dbReference type="HOGENOM" id="CLU_297849_0_0_7"/>
<dbReference type="Proteomes" id="UP000006055">
    <property type="component" value="Chromosome"/>
</dbReference>
<dbReference type="GO" id="GO:0005886">
    <property type="term" value="C:plasma membrane"/>
    <property type="evidence" value="ECO:0007669"/>
    <property type="project" value="TreeGrafter"/>
</dbReference>
<dbReference type="PANTHER" id="PTHR30441">
    <property type="entry name" value="DUF748 DOMAIN-CONTAINING PROTEIN"/>
    <property type="match status" value="1"/>
</dbReference>
<dbReference type="KEGG" id="dti:Desti_0568"/>
<evidence type="ECO:0000313" key="4">
    <source>
        <dbReference type="Proteomes" id="UP000006055"/>
    </source>
</evidence>
<dbReference type="RefSeq" id="WP_014808456.1">
    <property type="nucleotide sequence ID" value="NC_018025.1"/>
</dbReference>
<evidence type="ECO:0000313" key="3">
    <source>
        <dbReference type="EMBL" id="AFM23300.1"/>
    </source>
</evidence>
<sequence>MRFKRLSVIIPVIAVILIITVLLALRFLPETEFIRSNVQDRLQKLTGQQVSVGSITVSPSCSGALCLYIKGIAVVSPQGKLLLAADELTLKPDILPLFNKEIAIESISVHGLRATVKRNPDGSVAAVFIPVPGSSEPERAGDLPSQDRPRAQERQQPETDNRIKWSVDTVTLTNARIDWVDQHILPGQEMQASLKNVNASLTRNETDRKVDVKMEAEFSLEGEKRSTLKCNGFLQPAPSMESIEAASLNITTGSLNLRPFDLYLPPWLDRRLVVEHCAASLNWVNNGKTDVKFKVALKSETKLPAQLKMHGDVVVSSDFSSLESAAITTETDNFPMTFLSASLPKDFPLDRETGVIKALVKSEWRNSRDWSVQGTVTLEDVVPSGVLKGLAEKSRIYTQARLEPDTLQLESLEIFEKERIASVRGTIARPFVEDRNLELQAQVLLRPEWSNKLGVHLPAGVAVKGTIPVSATLRGRLERLWVDMKADLSGPEIEWLPYIEKPSGRKASISVKGNFLPLKPQMSVEPAIVNIGLTGVNLRIDPKGKWIPGKYVAFESKFMLRPKRIDLKEARLSVRGGHETGDILTFKGDLNELGSPAPNVDGTIALQLDTDVMAVLLAQNQDITVKGSAPLKARISGSPSDLNWSVAMPLANLDMTAGNWFRKPGGLAGNIRGSGKYSGGQLDITAGQVTFPGVVLNAKGKAFDRKGDLGDITLDVSKADLKQLTKLIPAATQLKVAGPVDASITLNKRADKIVPHGKVRLNGVDYHPGSGLELDRIKGEVDIHGTALETSELSCSVRGTLEGPLKIKGAVRHVDSIPELNGNFSVAMDSGKIRADRLKGILDKANLALNVLFNVQEVQQTRLLSFKSLSGDFRIRQGDVVTNNLCVKGSDIRAGALGTLRLHSMNLDAFAGIQTYTAVGSALNKIPAVNEAIKKHGDLLKITGLDKELKRLGIGEDSGEAKTQGDAGVKKTPVTLLLKIHGKAEQPDIVPVLENTLSKETVTNLKSLIN</sequence>
<dbReference type="OrthoDB" id="680700at2"/>
<keyword evidence="4" id="KW-1185">Reference proteome</keyword>
<dbReference type="PATRIC" id="fig|706587.4.peg.649"/>
<dbReference type="InterPro" id="IPR052894">
    <property type="entry name" value="AsmA-related"/>
</dbReference>
<feature type="transmembrane region" description="Helical" evidence="2">
    <location>
        <begin position="7"/>
        <end position="28"/>
    </location>
</feature>
<accession>I4C159</accession>
<keyword evidence="2" id="KW-0472">Membrane</keyword>
<evidence type="ECO:0000256" key="1">
    <source>
        <dbReference type="SAM" id="MobiDB-lite"/>
    </source>
</evidence>
<name>I4C159_DESTA</name>
<dbReference type="PANTHER" id="PTHR30441:SF8">
    <property type="entry name" value="DUF748 DOMAIN-CONTAINING PROTEIN"/>
    <property type="match status" value="1"/>
</dbReference>
<reference evidence="4" key="1">
    <citation type="submission" date="2012-06" db="EMBL/GenBank/DDBJ databases">
        <title>Complete sequence of chromosome of Desulfomonile tiedjei DSM 6799.</title>
        <authorList>
            <person name="Lucas S."/>
            <person name="Copeland A."/>
            <person name="Lapidus A."/>
            <person name="Glavina del Rio T."/>
            <person name="Dalin E."/>
            <person name="Tice H."/>
            <person name="Bruce D."/>
            <person name="Goodwin L."/>
            <person name="Pitluck S."/>
            <person name="Peters L."/>
            <person name="Ovchinnikova G."/>
            <person name="Zeytun A."/>
            <person name="Lu M."/>
            <person name="Kyrpides N."/>
            <person name="Mavromatis K."/>
            <person name="Ivanova N."/>
            <person name="Brettin T."/>
            <person name="Detter J.C."/>
            <person name="Han C."/>
            <person name="Larimer F."/>
            <person name="Land M."/>
            <person name="Hauser L."/>
            <person name="Markowitz V."/>
            <person name="Cheng J.-F."/>
            <person name="Hugenholtz P."/>
            <person name="Woyke T."/>
            <person name="Wu D."/>
            <person name="Spring S."/>
            <person name="Schroeder M."/>
            <person name="Brambilla E."/>
            <person name="Klenk H.-P."/>
            <person name="Eisen J.A."/>
        </authorList>
    </citation>
    <scope>NUCLEOTIDE SEQUENCE [LARGE SCALE GENOMIC DNA]</scope>
    <source>
        <strain evidence="4">ATCC 49306 / DSM 6799 / DCB-1</strain>
    </source>
</reference>
<keyword evidence="2" id="KW-0812">Transmembrane</keyword>
<dbReference type="GO" id="GO:0090313">
    <property type="term" value="P:regulation of protein targeting to membrane"/>
    <property type="evidence" value="ECO:0007669"/>
    <property type="project" value="TreeGrafter"/>
</dbReference>
<organism evidence="3 4">
    <name type="scientific">Desulfomonile tiedjei (strain ATCC 49306 / DSM 6799 / DCB-1)</name>
    <dbReference type="NCBI Taxonomy" id="706587"/>
    <lineage>
        <taxon>Bacteria</taxon>
        <taxon>Pseudomonadati</taxon>
        <taxon>Thermodesulfobacteriota</taxon>
        <taxon>Desulfomonilia</taxon>
        <taxon>Desulfomonilales</taxon>
        <taxon>Desulfomonilaceae</taxon>
        <taxon>Desulfomonile</taxon>
    </lineage>
</organism>
<evidence type="ECO:0000256" key="2">
    <source>
        <dbReference type="SAM" id="Phobius"/>
    </source>
</evidence>
<feature type="compositionally biased region" description="Basic and acidic residues" evidence="1">
    <location>
        <begin position="136"/>
        <end position="162"/>
    </location>
</feature>
<gene>
    <name evidence="3" type="ordered locus">Desti_0568</name>
</gene>
<dbReference type="EMBL" id="CP003360">
    <property type="protein sequence ID" value="AFM23300.1"/>
    <property type="molecule type" value="Genomic_DNA"/>
</dbReference>